<name>A0A3B0WB32_9ZZZZ</name>
<dbReference type="GO" id="GO:0005886">
    <property type="term" value="C:plasma membrane"/>
    <property type="evidence" value="ECO:0007669"/>
    <property type="project" value="UniProtKB-SubCell"/>
</dbReference>
<dbReference type="InterPro" id="IPR000390">
    <property type="entry name" value="Small_drug/metabolite_transptr"/>
</dbReference>
<feature type="transmembrane region" description="Helical" evidence="6">
    <location>
        <begin position="103"/>
        <end position="120"/>
    </location>
</feature>
<protein>
    <submittedName>
        <fullName evidence="7">Permease of the drug/metabolite transporter (DMT) superfamily</fullName>
    </submittedName>
</protein>
<evidence type="ECO:0000256" key="1">
    <source>
        <dbReference type="ARBA" id="ARBA00004651"/>
    </source>
</evidence>
<dbReference type="Gene3D" id="1.10.3730.20">
    <property type="match status" value="1"/>
</dbReference>
<dbReference type="PANTHER" id="PTHR30561">
    <property type="entry name" value="SMR FAMILY PROTON-DEPENDENT DRUG EFFLUX TRANSPORTER SUGE"/>
    <property type="match status" value="1"/>
</dbReference>
<feature type="transmembrane region" description="Helical" evidence="6">
    <location>
        <begin position="47"/>
        <end position="70"/>
    </location>
</feature>
<dbReference type="InterPro" id="IPR037185">
    <property type="entry name" value="EmrE-like"/>
</dbReference>
<keyword evidence="5 6" id="KW-0472">Membrane</keyword>
<evidence type="ECO:0000256" key="2">
    <source>
        <dbReference type="ARBA" id="ARBA00022475"/>
    </source>
</evidence>
<gene>
    <name evidence="7" type="ORF">MNBD_DELTA04-1731</name>
</gene>
<sequence length="123" mass="13341">MNRYLPLILSGVLLNAVAQLALKQGMRTIGHFSFKLDSLINTAPAAALNPFILAGLGCYVISVVIWLLVLSRVEVSYAYPLLSVGYIVTALAGKLLFNEAMGLTRWSGIIVICFGVWLITRTA</sequence>
<evidence type="ECO:0000256" key="3">
    <source>
        <dbReference type="ARBA" id="ARBA00022692"/>
    </source>
</evidence>
<reference evidence="7" key="1">
    <citation type="submission" date="2018-06" db="EMBL/GenBank/DDBJ databases">
        <authorList>
            <person name="Zhirakovskaya E."/>
        </authorList>
    </citation>
    <scope>NUCLEOTIDE SEQUENCE</scope>
</reference>
<keyword evidence="4 6" id="KW-1133">Transmembrane helix</keyword>
<dbReference type="GO" id="GO:0022857">
    <property type="term" value="F:transmembrane transporter activity"/>
    <property type="evidence" value="ECO:0007669"/>
    <property type="project" value="InterPro"/>
</dbReference>
<comment type="subcellular location">
    <subcellularLocation>
        <location evidence="1">Cell membrane</location>
        <topology evidence="1">Multi-pass membrane protein</topology>
    </subcellularLocation>
</comment>
<dbReference type="AlphaFoldDB" id="A0A3B0WB32"/>
<evidence type="ECO:0000313" key="7">
    <source>
        <dbReference type="EMBL" id="VAW41746.1"/>
    </source>
</evidence>
<accession>A0A3B0WB32</accession>
<feature type="transmembrane region" description="Helical" evidence="6">
    <location>
        <begin position="77"/>
        <end position="97"/>
    </location>
</feature>
<organism evidence="7">
    <name type="scientific">hydrothermal vent metagenome</name>
    <dbReference type="NCBI Taxonomy" id="652676"/>
    <lineage>
        <taxon>unclassified sequences</taxon>
        <taxon>metagenomes</taxon>
        <taxon>ecological metagenomes</taxon>
    </lineage>
</organism>
<dbReference type="SUPFAM" id="SSF103481">
    <property type="entry name" value="Multidrug resistance efflux transporter EmrE"/>
    <property type="match status" value="1"/>
</dbReference>
<dbReference type="EMBL" id="UOEY01000136">
    <property type="protein sequence ID" value="VAW41746.1"/>
    <property type="molecule type" value="Genomic_DNA"/>
</dbReference>
<evidence type="ECO:0000256" key="5">
    <source>
        <dbReference type="ARBA" id="ARBA00023136"/>
    </source>
</evidence>
<proteinExistence type="predicted"/>
<evidence type="ECO:0000256" key="4">
    <source>
        <dbReference type="ARBA" id="ARBA00022989"/>
    </source>
</evidence>
<keyword evidence="3 6" id="KW-0812">Transmembrane</keyword>
<evidence type="ECO:0000256" key="6">
    <source>
        <dbReference type="SAM" id="Phobius"/>
    </source>
</evidence>
<dbReference type="PANTHER" id="PTHR30561:SF9">
    <property type="entry name" value="4-AMINO-4-DEOXY-L-ARABINOSE-PHOSPHOUNDECAPRENOL FLIPPASE SUBUNIT ARNF-RELATED"/>
    <property type="match status" value="1"/>
</dbReference>
<keyword evidence="2" id="KW-1003">Cell membrane</keyword>